<dbReference type="GO" id="GO:0016887">
    <property type="term" value="F:ATP hydrolysis activity"/>
    <property type="evidence" value="ECO:0007669"/>
    <property type="project" value="InterPro"/>
</dbReference>
<comment type="similarity">
    <text evidence="3">Belongs to the AAA ATPase family. Highly divergent.</text>
</comment>
<dbReference type="OrthoDB" id="9809379at2"/>
<feature type="region of interest" description="Disordered" evidence="5">
    <location>
        <begin position="498"/>
        <end position="553"/>
    </location>
</feature>
<dbReference type="Gene3D" id="3.40.50.300">
    <property type="entry name" value="P-loop containing nucleotide triphosphate hydrolases"/>
    <property type="match status" value="1"/>
</dbReference>
<dbReference type="PANTHER" id="PTHR42960">
    <property type="entry name" value="YCF46 PROTEIN"/>
    <property type="match status" value="1"/>
</dbReference>
<evidence type="ECO:0000256" key="1">
    <source>
        <dbReference type="ARBA" id="ARBA00022741"/>
    </source>
</evidence>
<evidence type="ECO:0000259" key="6">
    <source>
        <dbReference type="SMART" id="SM00382"/>
    </source>
</evidence>
<dbReference type="CDD" id="cd19507">
    <property type="entry name" value="RecA-like_Ycf46-like"/>
    <property type="match status" value="1"/>
</dbReference>
<keyword evidence="2" id="KW-0067">ATP-binding</keyword>
<dbReference type="PANTHER" id="PTHR42960:SF1">
    <property type="entry name" value="YCF46 PROTEIN"/>
    <property type="match status" value="1"/>
</dbReference>
<keyword evidence="1" id="KW-0547">Nucleotide-binding</keyword>
<dbReference type="InterPro" id="IPR003593">
    <property type="entry name" value="AAA+_ATPase"/>
</dbReference>
<dbReference type="RefSeq" id="WP_012828716.1">
    <property type="nucleotide sequence ID" value="NC_013440.1"/>
</dbReference>
<dbReference type="Proteomes" id="UP000001880">
    <property type="component" value="Chromosome"/>
</dbReference>
<evidence type="ECO:0000313" key="7">
    <source>
        <dbReference type="EMBL" id="ACY16117.1"/>
    </source>
</evidence>
<evidence type="ECO:0000256" key="2">
    <source>
        <dbReference type="ARBA" id="ARBA00022840"/>
    </source>
</evidence>
<dbReference type="InterPro" id="IPR003959">
    <property type="entry name" value="ATPase_AAA_core"/>
</dbReference>
<reference evidence="7 8" key="1">
    <citation type="journal article" date="2010" name="Stand. Genomic Sci.">
        <title>Complete genome sequence of Haliangium ochraceum type strain (SMP-2).</title>
        <authorList>
            <consortium name="US DOE Joint Genome Institute (JGI-PGF)"/>
            <person name="Ivanova N."/>
            <person name="Daum C."/>
            <person name="Lang E."/>
            <person name="Abt B."/>
            <person name="Kopitz M."/>
            <person name="Saunders E."/>
            <person name="Lapidus A."/>
            <person name="Lucas S."/>
            <person name="Glavina Del Rio T."/>
            <person name="Nolan M."/>
            <person name="Tice H."/>
            <person name="Copeland A."/>
            <person name="Cheng J.F."/>
            <person name="Chen F."/>
            <person name="Bruce D."/>
            <person name="Goodwin L."/>
            <person name="Pitluck S."/>
            <person name="Mavromatis K."/>
            <person name="Pati A."/>
            <person name="Mikhailova N."/>
            <person name="Chen A."/>
            <person name="Palaniappan K."/>
            <person name="Land M."/>
            <person name="Hauser L."/>
            <person name="Chang Y.J."/>
            <person name="Jeffries C.D."/>
            <person name="Detter J.C."/>
            <person name="Brettin T."/>
            <person name="Rohde M."/>
            <person name="Goker M."/>
            <person name="Bristow J."/>
            <person name="Markowitz V."/>
            <person name="Eisen J.A."/>
            <person name="Hugenholtz P."/>
            <person name="Kyrpides N.C."/>
            <person name="Klenk H.P."/>
        </authorList>
    </citation>
    <scope>NUCLEOTIDE SEQUENCE [LARGE SCALE GENOMIC DNA]</scope>
    <source>
        <strain evidence="8">DSM 14365 / CIP 107738 / JCM 11303 / AJ 13395 / SMP-2</strain>
    </source>
</reference>
<protein>
    <recommendedName>
        <fullName evidence="4">Uncharacterized AAA domain-containing protein ycf46</fullName>
    </recommendedName>
</protein>
<dbReference type="STRING" id="502025.Hoch_3615"/>
<dbReference type="KEGG" id="hoh:Hoch_3615"/>
<dbReference type="Gene3D" id="1.10.8.60">
    <property type="match status" value="1"/>
</dbReference>
<feature type="compositionally biased region" description="Basic and acidic residues" evidence="5">
    <location>
        <begin position="538"/>
        <end position="553"/>
    </location>
</feature>
<gene>
    <name evidence="7" type="ordered locus">Hoch_3615</name>
</gene>
<dbReference type="InterPro" id="IPR027417">
    <property type="entry name" value="P-loop_NTPase"/>
</dbReference>
<dbReference type="GO" id="GO:0005524">
    <property type="term" value="F:ATP binding"/>
    <property type="evidence" value="ECO:0007669"/>
    <property type="project" value="UniProtKB-KW"/>
</dbReference>
<dbReference type="Pfam" id="PF00004">
    <property type="entry name" value="AAA"/>
    <property type="match status" value="1"/>
</dbReference>
<dbReference type="EMBL" id="CP001804">
    <property type="protein sequence ID" value="ACY16117.1"/>
    <property type="molecule type" value="Genomic_DNA"/>
</dbReference>
<evidence type="ECO:0000256" key="5">
    <source>
        <dbReference type="SAM" id="MobiDB-lite"/>
    </source>
</evidence>
<evidence type="ECO:0000313" key="8">
    <source>
        <dbReference type="Proteomes" id="UP000001880"/>
    </source>
</evidence>
<proteinExistence type="inferred from homology"/>
<name>D0LX75_HALO1</name>
<dbReference type="eggNOG" id="COG0464">
    <property type="taxonomic scope" value="Bacteria"/>
</dbReference>
<dbReference type="HOGENOM" id="CLU_023673_0_0_7"/>
<feature type="compositionally biased region" description="Low complexity" evidence="5">
    <location>
        <begin position="503"/>
        <end position="520"/>
    </location>
</feature>
<accession>D0LX75</accession>
<dbReference type="SUPFAM" id="SSF52540">
    <property type="entry name" value="P-loop containing nucleoside triphosphate hydrolases"/>
    <property type="match status" value="1"/>
</dbReference>
<dbReference type="SMART" id="SM00382">
    <property type="entry name" value="AAA"/>
    <property type="match status" value="1"/>
</dbReference>
<sequence length="553" mass="61373">MQTPQESRASSRSEVGDLIRARYPLIYVVSHEEERVEKSLRELCIERETRLEVWSITEGFRVVANGSGSREIKDPMKALDHVHRAEADQKALFVLRDFHPFLKEPTILRRLRDLAGALRRTRKSLILLSPVKKIPPELEKSIASVLEWELPSRSEVEAIARRLVPQAPPATQQQIESDPTFIEHVVEAALGLTEVEAENVFAKSMVRTHTFDVETILGEKKQIIAKSGMLEYYEHREEFSDIGGLANLKDWLVKRRHAFSSRARDFGLPLPKGILMIGVPGTGKSLTAKAAGALWEMPLLRLDVGKIFAGLVGSSEENIRTVIRTAEAIAPAILWIDEIEKGFSGTSSSGQSDGGTTSRVFGSFITWLQEKESSVFVIATANDVSALPPELLRKGRFDEIFFCDLPTRDERRQILDIHIRKKKRDPAHFDLDKLASASVDYSGAELEQAVIAALYDAFDAGEDLGNEGLMSSVSEIVPLAVTMRERIEAMRDWARTRARSASRRPAAQSGNANANANANNKSWLARHGGAAPEQPSADGDKNGGESPERKLEL</sequence>
<dbReference type="AlphaFoldDB" id="D0LX75"/>
<evidence type="ECO:0000256" key="3">
    <source>
        <dbReference type="ARBA" id="ARBA00038088"/>
    </source>
</evidence>
<evidence type="ECO:0000256" key="4">
    <source>
        <dbReference type="ARBA" id="ARBA00040480"/>
    </source>
</evidence>
<organism evidence="7 8">
    <name type="scientific">Haliangium ochraceum (strain DSM 14365 / JCM 11303 / SMP-2)</name>
    <dbReference type="NCBI Taxonomy" id="502025"/>
    <lineage>
        <taxon>Bacteria</taxon>
        <taxon>Pseudomonadati</taxon>
        <taxon>Myxococcota</taxon>
        <taxon>Polyangia</taxon>
        <taxon>Haliangiales</taxon>
        <taxon>Kofleriaceae</taxon>
        <taxon>Haliangium</taxon>
    </lineage>
</organism>
<keyword evidence="8" id="KW-1185">Reference proteome</keyword>
<dbReference type="InterPro" id="IPR052381">
    <property type="entry name" value="AAA_domain_protein"/>
</dbReference>
<feature type="domain" description="AAA+ ATPase" evidence="6">
    <location>
        <begin position="270"/>
        <end position="407"/>
    </location>
</feature>